<protein>
    <submittedName>
        <fullName evidence="2">Uncharacterized protein</fullName>
    </submittedName>
</protein>
<dbReference type="VEuPathDB" id="FungiDB:CLCR_07811"/>
<accession>A0A1C1CPW4</accession>
<keyword evidence="3" id="KW-1185">Reference proteome</keyword>
<evidence type="ECO:0000313" key="3">
    <source>
        <dbReference type="Proteomes" id="UP000094526"/>
    </source>
</evidence>
<reference evidence="3" key="1">
    <citation type="submission" date="2015-07" db="EMBL/GenBank/DDBJ databases">
        <authorList>
            <person name="Teixeira M.M."/>
            <person name="Souza R.C."/>
            <person name="Almeida L.G."/>
            <person name="Vicente V.A."/>
            <person name="de Hoog S."/>
            <person name="Bocca A.L."/>
            <person name="de Almeida S.R."/>
            <person name="Vasconcelos A.T."/>
            <person name="Felipe M.S."/>
        </authorList>
    </citation>
    <scope>NUCLEOTIDE SEQUENCE [LARGE SCALE GENOMIC DNA]</scope>
    <source>
        <strain evidence="3">KSF</strain>
    </source>
</reference>
<comment type="caution">
    <text evidence="2">The sequence shown here is derived from an EMBL/GenBank/DDBJ whole genome shotgun (WGS) entry which is preliminary data.</text>
</comment>
<evidence type="ECO:0000256" key="1">
    <source>
        <dbReference type="SAM" id="MobiDB-lite"/>
    </source>
</evidence>
<dbReference type="Proteomes" id="UP000094526">
    <property type="component" value="Unassembled WGS sequence"/>
</dbReference>
<gene>
    <name evidence="2" type="ORF">CLCR_07811</name>
</gene>
<name>A0A1C1CPW4_9EURO</name>
<sequence length="89" mass="9970">MRRRETSADDIGDLTLEHLNEDSESGEEDEESSADDIDDPTLDHPSVDPETGLGETHDDGQEDYDLTSDPYAFREHLRSRCCVARAGIF</sequence>
<feature type="compositionally biased region" description="Acidic residues" evidence="1">
    <location>
        <begin position="22"/>
        <end position="40"/>
    </location>
</feature>
<feature type="region of interest" description="Disordered" evidence="1">
    <location>
        <begin position="1"/>
        <end position="67"/>
    </location>
</feature>
<dbReference type="EMBL" id="LGRB01000010">
    <property type="protein sequence ID" value="OCT50550.1"/>
    <property type="molecule type" value="Genomic_DNA"/>
</dbReference>
<dbReference type="AlphaFoldDB" id="A0A1C1CPW4"/>
<proteinExistence type="predicted"/>
<evidence type="ECO:0000313" key="2">
    <source>
        <dbReference type="EMBL" id="OCT50550.1"/>
    </source>
</evidence>
<organism evidence="2 3">
    <name type="scientific">Cladophialophora carrionii</name>
    <dbReference type="NCBI Taxonomy" id="86049"/>
    <lineage>
        <taxon>Eukaryota</taxon>
        <taxon>Fungi</taxon>
        <taxon>Dikarya</taxon>
        <taxon>Ascomycota</taxon>
        <taxon>Pezizomycotina</taxon>
        <taxon>Eurotiomycetes</taxon>
        <taxon>Chaetothyriomycetidae</taxon>
        <taxon>Chaetothyriales</taxon>
        <taxon>Herpotrichiellaceae</taxon>
        <taxon>Cladophialophora</taxon>
    </lineage>
</organism>